<evidence type="ECO:0000256" key="4">
    <source>
        <dbReference type="ARBA" id="ARBA00013797"/>
    </source>
</evidence>
<feature type="transmembrane region" description="Helical" evidence="13">
    <location>
        <begin position="238"/>
        <end position="259"/>
    </location>
</feature>
<feature type="transmembrane region" description="Helical" evidence="13">
    <location>
        <begin position="345"/>
        <end position="366"/>
    </location>
</feature>
<keyword evidence="9 13" id="KW-0256">Endoplasmic reticulum</keyword>
<evidence type="ECO:0000256" key="9">
    <source>
        <dbReference type="ARBA" id="ARBA00022824"/>
    </source>
</evidence>
<keyword evidence="5 13" id="KW-0337">GPI-anchor biosynthesis</keyword>
<feature type="transmembrane region" description="Helical" evidence="13">
    <location>
        <begin position="319"/>
        <end position="339"/>
    </location>
</feature>
<evidence type="ECO:0000256" key="12">
    <source>
        <dbReference type="ARBA" id="ARBA00025399"/>
    </source>
</evidence>
<dbReference type="PANTHER" id="PTHR12886">
    <property type="entry name" value="PIG-M MANNOSYLTRANSFERASE"/>
    <property type="match status" value="1"/>
</dbReference>
<keyword evidence="14" id="KW-0732">Signal</keyword>
<evidence type="ECO:0000313" key="16">
    <source>
        <dbReference type="Proteomes" id="UP000289152"/>
    </source>
</evidence>
<feature type="transmembrane region" description="Helical" evidence="13">
    <location>
        <begin position="103"/>
        <end position="123"/>
    </location>
</feature>
<evidence type="ECO:0000256" key="10">
    <source>
        <dbReference type="ARBA" id="ARBA00022989"/>
    </source>
</evidence>
<evidence type="ECO:0000256" key="7">
    <source>
        <dbReference type="ARBA" id="ARBA00022679"/>
    </source>
</evidence>
<dbReference type="FunCoup" id="A0A4Q1BLC0">
    <property type="interactions" value="277"/>
</dbReference>
<evidence type="ECO:0000256" key="5">
    <source>
        <dbReference type="ARBA" id="ARBA00022502"/>
    </source>
</evidence>
<keyword evidence="16" id="KW-1185">Reference proteome</keyword>
<organism evidence="15 16">
    <name type="scientific">Tremella mesenterica</name>
    <name type="common">Jelly fungus</name>
    <dbReference type="NCBI Taxonomy" id="5217"/>
    <lineage>
        <taxon>Eukaryota</taxon>
        <taxon>Fungi</taxon>
        <taxon>Dikarya</taxon>
        <taxon>Basidiomycota</taxon>
        <taxon>Agaricomycotina</taxon>
        <taxon>Tremellomycetes</taxon>
        <taxon>Tremellales</taxon>
        <taxon>Tremellaceae</taxon>
        <taxon>Tremella</taxon>
    </lineage>
</organism>
<feature type="signal peptide" evidence="14">
    <location>
        <begin position="1"/>
        <end position="30"/>
    </location>
</feature>
<evidence type="ECO:0000256" key="14">
    <source>
        <dbReference type="SAM" id="SignalP"/>
    </source>
</evidence>
<dbReference type="EC" id="2.4.1.-" evidence="13"/>
<comment type="subcellular location">
    <subcellularLocation>
        <location evidence="1 13">Endoplasmic reticulum membrane</location>
        <topology evidence="1 13">Multi-pass membrane protein</topology>
    </subcellularLocation>
</comment>
<dbReference type="Proteomes" id="UP000289152">
    <property type="component" value="Unassembled WGS sequence"/>
</dbReference>
<dbReference type="GO" id="GO:1990529">
    <property type="term" value="C:glycosylphosphatidylinositol-mannosyltransferase I complex"/>
    <property type="evidence" value="ECO:0007669"/>
    <property type="project" value="TreeGrafter"/>
</dbReference>
<accession>A0A4Q1BLC0</accession>
<dbReference type="GO" id="GO:0005789">
    <property type="term" value="C:endoplasmic reticulum membrane"/>
    <property type="evidence" value="ECO:0007669"/>
    <property type="project" value="UniProtKB-SubCell"/>
</dbReference>
<dbReference type="GO" id="GO:0006506">
    <property type="term" value="P:GPI anchor biosynthetic process"/>
    <property type="evidence" value="ECO:0007669"/>
    <property type="project" value="UniProtKB-UniPathway"/>
</dbReference>
<sequence length="450" mass="51531">MSSILTTPRIIALSAFIHVTLLLYANHVDTHPERYGGLKYTDVDWRVVSDGAKLIFSPTLENRAQGWLVNKLDLNFGNPYERATFRYTPLLPLLLSPSILHPFLGKLILVVASLIIPILLLRLNQIRNPLFWPTHLIWTLNPFVLNITTRGSPEAIICLLVTALLFSLNSADSTFLSKDRSQPVNGDDVEEKIKIKWETRAAVLLALAVSYKIYPLIYVPTIWATLARRYGWFGWGVWRFGMVTLISMIIVNGLLWSIWGQPFLDHTFLYHLTRLDHRHNFSPYFYPIYLSYFPTQNDISSSWPHSWIKPMLFLLEHPLISFLPQATLMLLVGFAFGSLEGGLELGMFVQTWGFVIFNKVCTSQYFTWFLPLLPPLIPHLHITSRRAILLSTSWITAQALWLGMAYQLEFLGRAVHLWVWAAGLVLVAVSVWVLGEIISAYRPRPVMKTE</sequence>
<dbReference type="STRING" id="5217.A0A4Q1BLC0"/>
<keyword evidence="7 13" id="KW-0808">Transferase</keyword>
<evidence type="ECO:0000256" key="6">
    <source>
        <dbReference type="ARBA" id="ARBA00022676"/>
    </source>
</evidence>
<dbReference type="AlphaFoldDB" id="A0A4Q1BLC0"/>
<proteinExistence type="inferred from homology"/>
<evidence type="ECO:0000313" key="15">
    <source>
        <dbReference type="EMBL" id="RXK38591.1"/>
    </source>
</evidence>
<keyword evidence="8 13" id="KW-0812">Transmembrane</keyword>
<dbReference type="InParanoid" id="A0A4Q1BLC0"/>
<dbReference type="EMBL" id="SDIL01000045">
    <property type="protein sequence ID" value="RXK38591.1"/>
    <property type="molecule type" value="Genomic_DNA"/>
</dbReference>
<keyword evidence="11 13" id="KW-0472">Membrane</keyword>
<evidence type="ECO:0000256" key="8">
    <source>
        <dbReference type="ARBA" id="ARBA00022692"/>
    </source>
</evidence>
<gene>
    <name evidence="15" type="ORF">M231_04097</name>
</gene>
<dbReference type="GO" id="GO:0004376">
    <property type="term" value="F:GPI mannosyltransferase activity"/>
    <property type="evidence" value="ECO:0007669"/>
    <property type="project" value="InterPro"/>
</dbReference>
<feature type="transmembrane region" description="Helical" evidence="13">
    <location>
        <begin position="387"/>
        <end position="406"/>
    </location>
</feature>
<dbReference type="InterPro" id="IPR007704">
    <property type="entry name" value="PIG-M"/>
</dbReference>
<dbReference type="UniPathway" id="UPA00196"/>
<feature type="chain" id="PRO_5020511413" description="GPI mannosyltransferase 1" evidence="14">
    <location>
        <begin position="31"/>
        <end position="450"/>
    </location>
</feature>
<evidence type="ECO:0000256" key="13">
    <source>
        <dbReference type="RuleBase" id="RU365064"/>
    </source>
</evidence>
<keyword evidence="10 13" id="KW-1133">Transmembrane helix</keyword>
<dbReference type="GO" id="GO:0051751">
    <property type="term" value="F:alpha-1,4-mannosyltransferase activity"/>
    <property type="evidence" value="ECO:0007669"/>
    <property type="project" value="InterPro"/>
</dbReference>
<evidence type="ECO:0000256" key="2">
    <source>
        <dbReference type="ARBA" id="ARBA00004687"/>
    </source>
</evidence>
<reference evidence="15 16" key="1">
    <citation type="submission" date="2016-06" db="EMBL/GenBank/DDBJ databases">
        <title>Evolution of pathogenesis and genome organization in the Tremellales.</title>
        <authorList>
            <person name="Cuomo C."/>
            <person name="Litvintseva A."/>
            <person name="Heitman J."/>
            <person name="Chen Y."/>
            <person name="Sun S."/>
            <person name="Springer D."/>
            <person name="Dromer F."/>
            <person name="Young S."/>
            <person name="Zeng Q."/>
            <person name="Chapman S."/>
            <person name="Gujja S."/>
            <person name="Saif S."/>
            <person name="Birren B."/>
        </authorList>
    </citation>
    <scope>NUCLEOTIDE SEQUENCE [LARGE SCALE GENOMIC DNA]</scope>
    <source>
        <strain evidence="15 16">ATCC 28783</strain>
    </source>
</reference>
<comment type="caution">
    <text evidence="15">The sequence shown here is derived from an EMBL/GenBank/DDBJ whole genome shotgun (WGS) entry which is preliminary data.</text>
</comment>
<keyword evidence="6 13" id="KW-0328">Glycosyltransferase</keyword>
<comment type="function">
    <text evidence="12 13">Mannosyltransferase involved in glycosylphosphatidylinositol-anchor biosynthesis. Transfers the first alpha-1,4-mannose to GlcN-acyl-PI during GPI precursor assembly. Required for cell wall integrity.</text>
</comment>
<dbReference type="Pfam" id="PF05007">
    <property type="entry name" value="Mannosyl_trans"/>
    <property type="match status" value="1"/>
</dbReference>
<evidence type="ECO:0000256" key="1">
    <source>
        <dbReference type="ARBA" id="ARBA00004477"/>
    </source>
</evidence>
<comment type="similarity">
    <text evidence="3 13">Belongs to the PIGM family.</text>
</comment>
<dbReference type="PANTHER" id="PTHR12886:SF0">
    <property type="entry name" value="GPI MANNOSYLTRANSFERASE 1"/>
    <property type="match status" value="1"/>
</dbReference>
<dbReference type="OrthoDB" id="1741594at2759"/>
<comment type="pathway">
    <text evidence="2 13">Glycolipid biosynthesis; glycosylphosphatidylinositol-anchor biosynthesis.</text>
</comment>
<dbReference type="VEuPathDB" id="FungiDB:TREMEDRAFT_30675"/>
<evidence type="ECO:0000256" key="11">
    <source>
        <dbReference type="ARBA" id="ARBA00023136"/>
    </source>
</evidence>
<protein>
    <recommendedName>
        <fullName evidence="4 13">GPI mannosyltransferase 1</fullName>
        <ecNumber evidence="13">2.4.1.-</ecNumber>
    </recommendedName>
    <alternativeName>
        <fullName evidence="13">GPI mannosyltransferase I</fullName>
    </alternativeName>
</protein>
<evidence type="ECO:0000256" key="3">
    <source>
        <dbReference type="ARBA" id="ARBA00011071"/>
    </source>
</evidence>
<feature type="transmembrane region" description="Helical" evidence="13">
    <location>
        <begin position="418"/>
        <end position="441"/>
    </location>
</feature>
<name>A0A4Q1BLC0_TREME</name>
<feature type="transmembrane region" description="Helical" evidence="13">
    <location>
        <begin position="202"/>
        <end position="226"/>
    </location>
</feature>